<sequence length="154" mass="17198">MVDSYTAQDIIIAEDYNGEWVLTDFADNTVAELTAPNNLSTTSTGYNGNSLGAHNEPGRQRELTLRLVKASGDDKRFNENYNLWKNRDFRFKPLTMRFTKNVAHSDGSVTRDTVECYFGLPGDQPVQTTDVAGSTDQVVSVYMLRFGNSERSLG</sequence>
<accession>A0A8S5N6B3</accession>
<proteinExistence type="predicted"/>
<name>A0A8S5N6B3_9CAUD</name>
<evidence type="ECO:0008006" key="2">
    <source>
        <dbReference type="Google" id="ProtNLM"/>
    </source>
</evidence>
<organism evidence="1">
    <name type="scientific">Myoviridae sp. ctsip2</name>
    <dbReference type="NCBI Taxonomy" id="2826705"/>
    <lineage>
        <taxon>Viruses</taxon>
        <taxon>Duplodnaviria</taxon>
        <taxon>Heunggongvirae</taxon>
        <taxon>Uroviricota</taxon>
        <taxon>Caudoviricetes</taxon>
    </lineage>
</organism>
<dbReference type="EMBL" id="BK015070">
    <property type="protein sequence ID" value="DAD89871.1"/>
    <property type="molecule type" value="Genomic_DNA"/>
</dbReference>
<reference evidence="1" key="1">
    <citation type="journal article" date="2021" name="Proc. Natl. Acad. Sci. U.S.A.">
        <title>A Catalog of Tens of Thousands of Viruses from Human Metagenomes Reveals Hidden Associations with Chronic Diseases.</title>
        <authorList>
            <person name="Tisza M.J."/>
            <person name="Buck C.B."/>
        </authorList>
    </citation>
    <scope>NUCLEOTIDE SEQUENCE</scope>
    <source>
        <strain evidence="1">Ctsip2</strain>
    </source>
</reference>
<protein>
    <recommendedName>
        <fullName evidence="2">Tail tube protein</fullName>
    </recommendedName>
</protein>
<evidence type="ECO:0000313" key="1">
    <source>
        <dbReference type="EMBL" id="DAD89871.1"/>
    </source>
</evidence>